<feature type="transmembrane region" description="Helical" evidence="14">
    <location>
        <begin position="140"/>
        <end position="158"/>
    </location>
</feature>
<dbReference type="UniPathway" id="UPA00378"/>
<evidence type="ECO:0000256" key="13">
    <source>
        <dbReference type="ARBA" id="ARBA00023211"/>
    </source>
</evidence>
<keyword evidence="9" id="KW-0479">Metal-binding</keyword>
<feature type="transmembrane region" description="Helical" evidence="14">
    <location>
        <begin position="282"/>
        <end position="304"/>
    </location>
</feature>
<dbReference type="AlphaFoldDB" id="B3T5S1"/>
<evidence type="ECO:0000256" key="3">
    <source>
        <dbReference type="ARBA" id="ARBA00004127"/>
    </source>
</evidence>
<feature type="transmembrane region" description="Helical" evidence="14">
    <location>
        <begin position="316"/>
        <end position="336"/>
    </location>
</feature>
<dbReference type="Gene3D" id="3.40.50.12610">
    <property type="match status" value="1"/>
</dbReference>
<dbReference type="GO" id="GO:0046872">
    <property type="term" value="F:metal ion binding"/>
    <property type="evidence" value="ECO:0007669"/>
    <property type="project" value="UniProtKB-KW"/>
</dbReference>
<reference evidence="16" key="1">
    <citation type="journal article" date="2008" name="ISME J.">
        <title>Genomic patterns of recombination, clonal divergence and environment in marine microbial populations.</title>
        <authorList>
            <person name="Konstantinidis K.T."/>
            <person name="Delong E.F."/>
        </authorList>
    </citation>
    <scope>NUCLEOTIDE SEQUENCE</scope>
</reference>
<keyword evidence="12 14" id="KW-0472">Membrane</keyword>
<keyword evidence="7 16" id="KW-0808">Transferase</keyword>
<protein>
    <submittedName>
        <fullName evidence="16">Putative Oligosaccharyl transferase STT3 subunit</fullName>
    </submittedName>
</protein>
<evidence type="ECO:0000256" key="8">
    <source>
        <dbReference type="ARBA" id="ARBA00022692"/>
    </source>
</evidence>
<sequence>MQLDNGLVKVEKSSHYVRYLLIIGILALSFSLSFMMRAQPLEYGFELNEFDPFFNYRATQFMIENGLPSYLEWHDDLSWHPYGRDVSVTSQVILHATASTLYQIFGMGTSLYDFAIWFPVVIGSLTTIVIFALVRTIGGTAAGLFASLFFAISPIIIMRGSIGWFKSEPLGLFYGLLAVYLLLSAIKSDKGKVSVAKIVGGGILLAFGLASWGGIQFFILPIGLFFLALPFLRKDGRFIIWISVIFTSVFLLVTVLLDYLVLSTSPDQTSSSATLISLIWTLPSSLNGLLIIGCTAFLVACVIIRRILGKAQLRNGLALLGGAIIAGIAIISSGVINLPSFRYLNAANPFLITTDMLTDSVSEHASTTIDISFFFFSILMVFAGVGAWLLFQKRVNRSLKIKGEMATFALIIGFLGIYFSAAFVRLEVFGSISVIILSSIGISILISKILKEEHKPASAIPKIVFLVIIVALLVVPMAYPEKLNWANSNALLPSTILTSGMMLNIPTNDWSDAMKWLKENTAEDAVIASWWDYGYWISTLAERKTLADNATLIDWQIRKLASMFMSTPYNAWQILTSDTETDVSSYYISLPDDITYPTRQLDDVYSVKQSKLDGFKSWKDDSSPEKVYDPDIADKYPTLFDYWESELYVLPPIITGLDADYVLINLAVEKLSEENLLDLYTIQQKGGDETKAFWFFKIADLRIFDYYNQELTGYTDKFWNETLFAKLIPFTPILYVDPDNPQLQSETFKPGYVTIYLKDIKFPSDGQGPFQLVYVSPSFERDDAGPLTGPLIYKINKEYNPNQ</sequence>
<gene>
    <name evidence="16" type="ORF">ALOHA_HF4000ANIW141K23ctg1g40</name>
</gene>
<organism evidence="16">
    <name type="scientific">uncultured marine microorganism HF4000_ANIW141K23</name>
    <dbReference type="NCBI Taxonomy" id="455538"/>
    <lineage>
        <taxon>unclassified sequences</taxon>
        <taxon>environmental samples</taxon>
    </lineage>
</organism>
<keyword evidence="11 14" id="KW-1133">Transmembrane helix</keyword>
<feature type="transmembrane region" description="Helical" evidence="14">
    <location>
        <begin position="403"/>
        <end position="422"/>
    </location>
</feature>
<evidence type="ECO:0000256" key="12">
    <source>
        <dbReference type="ARBA" id="ARBA00023136"/>
    </source>
</evidence>
<keyword evidence="10" id="KW-0460">Magnesium</keyword>
<feature type="transmembrane region" description="Helical" evidence="14">
    <location>
        <begin position="428"/>
        <end position="447"/>
    </location>
</feature>
<feature type="transmembrane region" description="Helical" evidence="14">
    <location>
        <begin position="459"/>
        <end position="479"/>
    </location>
</feature>
<dbReference type="InterPro" id="IPR048307">
    <property type="entry name" value="STT3_N"/>
</dbReference>
<keyword evidence="8 14" id="KW-0812">Transmembrane</keyword>
<evidence type="ECO:0000256" key="6">
    <source>
        <dbReference type="ARBA" id="ARBA00022676"/>
    </source>
</evidence>
<evidence type="ECO:0000256" key="9">
    <source>
        <dbReference type="ARBA" id="ARBA00022723"/>
    </source>
</evidence>
<dbReference type="EMBL" id="EU016612">
    <property type="protein sequence ID" value="ABZ07930.1"/>
    <property type="molecule type" value="Genomic_DNA"/>
</dbReference>
<evidence type="ECO:0000256" key="4">
    <source>
        <dbReference type="ARBA" id="ARBA00004922"/>
    </source>
</evidence>
<evidence type="ECO:0000256" key="14">
    <source>
        <dbReference type="SAM" id="Phobius"/>
    </source>
</evidence>
<comment type="pathway">
    <text evidence="4">Protein modification; protein glycosylation.</text>
</comment>
<evidence type="ECO:0000256" key="2">
    <source>
        <dbReference type="ARBA" id="ARBA00001946"/>
    </source>
</evidence>
<dbReference type="Pfam" id="PF02516">
    <property type="entry name" value="STT3"/>
    <property type="match status" value="1"/>
</dbReference>
<evidence type="ECO:0000313" key="16">
    <source>
        <dbReference type="EMBL" id="ABZ07930.1"/>
    </source>
</evidence>
<evidence type="ECO:0000256" key="7">
    <source>
        <dbReference type="ARBA" id="ARBA00022679"/>
    </source>
</evidence>
<evidence type="ECO:0000256" key="10">
    <source>
        <dbReference type="ARBA" id="ARBA00022842"/>
    </source>
</evidence>
<feature type="transmembrane region" description="Helical" evidence="14">
    <location>
        <begin position="16"/>
        <end position="35"/>
    </location>
</feature>
<evidence type="ECO:0000256" key="1">
    <source>
        <dbReference type="ARBA" id="ARBA00001936"/>
    </source>
</evidence>
<feature type="domain" description="Oligosaccharyl transferase STT3 N-terminal" evidence="15">
    <location>
        <begin position="47"/>
        <end position="438"/>
    </location>
</feature>
<evidence type="ECO:0000256" key="11">
    <source>
        <dbReference type="ARBA" id="ARBA00022989"/>
    </source>
</evidence>
<comment type="subcellular location">
    <subcellularLocation>
        <location evidence="3">Endomembrane system</location>
        <topology evidence="3">Multi-pass membrane protein</topology>
    </subcellularLocation>
</comment>
<feature type="transmembrane region" description="Helical" evidence="14">
    <location>
        <begin position="114"/>
        <end position="134"/>
    </location>
</feature>
<proteinExistence type="inferred from homology"/>
<feature type="transmembrane region" description="Helical" evidence="14">
    <location>
        <begin position="238"/>
        <end position="262"/>
    </location>
</feature>
<name>B3T5S1_9ZZZZ</name>
<dbReference type="GO" id="GO:0004576">
    <property type="term" value="F:oligosaccharyl transferase activity"/>
    <property type="evidence" value="ECO:0007669"/>
    <property type="project" value="InterPro"/>
</dbReference>
<feature type="transmembrane region" description="Helical" evidence="14">
    <location>
        <begin position="371"/>
        <end position="391"/>
    </location>
</feature>
<comment type="similarity">
    <text evidence="5">Belongs to the STT3 family.</text>
</comment>
<dbReference type="CAZy" id="GT66">
    <property type="family name" value="Glycosyltransferase Family 66"/>
</dbReference>
<feature type="transmembrane region" description="Helical" evidence="14">
    <location>
        <begin position="170"/>
        <end position="186"/>
    </location>
</feature>
<dbReference type="GO" id="GO:0016020">
    <property type="term" value="C:membrane"/>
    <property type="evidence" value="ECO:0007669"/>
    <property type="project" value="InterPro"/>
</dbReference>
<comment type="cofactor">
    <cofactor evidence="1">
        <name>Mn(2+)</name>
        <dbReference type="ChEBI" id="CHEBI:29035"/>
    </cofactor>
</comment>
<dbReference type="InterPro" id="IPR003674">
    <property type="entry name" value="Oligo_trans_STT3"/>
</dbReference>
<keyword evidence="13" id="KW-0464">Manganese</keyword>
<evidence type="ECO:0000256" key="5">
    <source>
        <dbReference type="ARBA" id="ARBA00010810"/>
    </source>
</evidence>
<dbReference type="PANTHER" id="PTHR13872">
    <property type="entry name" value="DOLICHYL-DIPHOSPHOOLIGOSACCHARIDE--PROTEIN GLYCOSYLTRANSFERASE SUBUNIT"/>
    <property type="match status" value="1"/>
</dbReference>
<comment type="cofactor">
    <cofactor evidence="2">
        <name>Mg(2+)</name>
        <dbReference type="ChEBI" id="CHEBI:18420"/>
    </cofactor>
</comment>
<keyword evidence="6" id="KW-0328">Glycosyltransferase</keyword>
<feature type="transmembrane region" description="Helical" evidence="14">
    <location>
        <begin position="198"/>
        <end position="226"/>
    </location>
</feature>
<dbReference type="PANTHER" id="PTHR13872:SF1">
    <property type="entry name" value="DOLICHYL-DIPHOSPHOOLIGOSACCHARIDE--PROTEIN GLYCOSYLTRANSFERASE SUBUNIT STT3B"/>
    <property type="match status" value="1"/>
</dbReference>
<accession>B3T5S1</accession>
<evidence type="ECO:0000259" key="15">
    <source>
        <dbReference type="Pfam" id="PF02516"/>
    </source>
</evidence>